<dbReference type="SUPFAM" id="SSF54236">
    <property type="entry name" value="Ubiquitin-like"/>
    <property type="match status" value="1"/>
</dbReference>
<feature type="compositionally biased region" description="Polar residues" evidence="5">
    <location>
        <begin position="181"/>
        <end position="191"/>
    </location>
</feature>
<dbReference type="GO" id="GO:0006999">
    <property type="term" value="P:nuclear pore organization"/>
    <property type="evidence" value="ECO:0007669"/>
    <property type="project" value="TreeGrafter"/>
</dbReference>
<evidence type="ECO:0000313" key="7">
    <source>
        <dbReference type="EMBL" id="TID30813.1"/>
    </source>
</evidence>
<dbReference type="GO" id="GO:0044613">
    <property type="term" value="C:nuclear pore central transport channel"/>
    <property type="evidence" value="ECO:0007669"/>
    <property type="project" value="TreeGrafter"/>
</dbReference>
<protein>
    <recommendedName>
        <fullName evidence="6">Ubiquitin-like domain-containing protein</fullName>
    </recommendedName>
</protein>
<feature type="coiled-coil region" evidence="4">
    <location>
        <begin position="392"/>
        <end position="419"/>
    </location>
</feature>
<dbReference type="InterPro" id="IPR019956">
    <property type="entry name" value="Ubiquitin_dom"/>
</dbReference>
<keyword evidence="4" id="KW-0175">Coiled coil</keyword>
<dbReference type="Pfam" id="PF00240">
    <property type="entry name" value="ubiquitin"/>
    <property type="match status" value="1"/>
</dbReference>
<dbReference type="PROSITE" id="PS50053">
    <property type="entry name" value="UBIQUITIN_2"/>
    <property type="match status" value="1"/>
</dbReference>
<dbReference type="EMBL" id="SELW01000121">
    <property type="protein sequence ID" value="TID30813.1"/>
    <property type="molecule type" value="Genomic_DNA"/>
</dbReference>
<evidence type="ECO:0000256" key="3">
    <source>
        <dbReference type="ARBA" id="ARBA00023242"/>
    </source>
</evidence>
<feature type="region of interest" description="Disordered" evidence="5">
    <location>
        <begin position="96"/>
        <end position="139"/>
    </location>
</feature>
<feature type="region of interest" description="Disordered" evidence="5">
    <location>
        <begin position="173"/>
        <end position="284"/>
    </location>
</feature>
<dbReference type="InterPro" id="IPR029071">
    <property type="entry name" value="Ubiquitin-like_domsf"/>
</dbReference>
<name>A0A4T0X661_9ASCO</name>
<dbReference type="GO" id="GO:0017056">
    <property type="term" value="F:structural constituent of nuclear pore"/>
    <property type="evidence" value="ECO:0007669"/>
    <property type="project" value="TreeGrafter"/>
</dbReference>
<dbReference type="InterPro" id="IPR024864">
    <property type="entry name" value="Nup54/Nup57/Nup44"/>
</dbReference>
<keyword evidence="8" id="KW-1185">Reference proteome</keyword>
<dbReference type="Proteomes" id="UP000307173">
    <property type="component" value="Unassembled WGS sequence"/>
</dbReference>
<sequence length="861" mass="94960">MAEIKIRSLTGRSIAVDIDLQKKVNDLKEIVEIKEGIPPQQQRFLFAGRQLDDEKSLAECGVVEGSDLHLVLSLRGGCGGFSFGGASTAPKPAFSFGNTGSTPGATTTTTTTPATTTPAAQTTGGFSFGAKPAGSATTNSTASGGFSFGAKPATPAPAVGGFGTSSTPAAPASTGGFSFGSKPTGTNTTTPSLFGGNSTTTGTGTTSGSLFGAKPAGTTSLSTGTSLFQSQQQSQQPQQQQQQTQQQQPQQSLAINSQPSFAWSKPSNALTGGNTQATLGTINPQQPVQNVTSVNSLTTTNPNPRDYTPTINDKLEKIKSSWDPTSPQCKMVTYLYNKVDPTFSNFTRPVNESPEAWEEAMRNRPKEYNSIPVKCSGFTELYERNQLQENHVKQTRILLNEMNDKLRRMNEKHDLHSNTLLLKCKIKQRDLNIKLLRIAINLSILKYKGYPLTNDEELLIEKFKSLLAKLDDPVGLNRVNELWARLSSLKEKYMDIDGLNQVSADKNTEEGESSDVMKKLVKVLAKQQHGIQLLCELMEEDEAKIARLGDETEIISALLDPECVLNENVALHDIVACQNSGELRLFGIDGDDILLLKEMTDLKRLLKNGILRFKYLKVVLLDEDTELLMKYSEFVHQLGSEGKSIDCLEKSDLVEVEWCLFGDLEILVQSLKRPKIVFNYTQYPGSNTEFIKRVWEELVIPNNNLYLNYLKIFTVGDVYLSNLEEAVEEHHHFLGFANDKVSVRATVLLEVSNETTKEQVRLAETMVERIGYDKIQKLIIDSSSEKLGEVPFTVASKLVNLEVLQVKCPFTANFNTLGDLKNTKLQNVIFGYRTYSEEWLLHGIPQTASITLYNLELEELE</sequence>
<keyword evidence="3" id="KW-0539">Nucleus</keyword>
<dbReference type="Gene3D" id="3.10.20.90">
    <property type="entry name" value="Phosphatidylinositol 3-kinase Catalytic Subunit, Chain A, domain 1"/>
    <property type="match status" value="1"/>
</dbReference>
<dbReference type="GO" id="GO:0006607">
    <property type="term" value="P:NLS-bearing protein import into nucleus"/>
    <property type="evidence" value="ECO:0007669"/>
    <property type="project" value="TreeGrafter"/>
</dbReference>
<evidence type="ECO:0000313" key="8">
    <source>
        <dbReference type="Proteomes" id="UP000307173"/>
    </source>
</evidence>
<proteinExistence type="predicted"/>
<dbReference type="PRINTS" id="PR00348">
    <property type="entry name" value="UBIQUITIN"/>
</dbReference>
<dbReference type="Pfam" id="PF13874">
    <property type="entry name" value="Nup54"/>
    <property type="match status" value="1"/>
</dbReference>
<dbReference type="PANTHER" id="PTHR13000:SF0">
    <property type="entry name" value="NUCLEOPORIN P54"/>
    <property type="match status" value="1"/>
</dbReference>
<dbReference type="PANTHER" id="PTHR13000">
    <property type="entry name" value="NUCLEOPORIN P54"/>
    <property type="match status" value="1"/>
</dbReference>
<keyword evidence="2" id="KW-0813">Transport</keyword>
<evidence type="ECO:0000256" key="1">
    <source>
        <dbReference type="ARBA" id="ARBA00004123"/>
    </source>
</evidence>
<evidence type="ECO:0000256" key="5">
    <source>
        <dbReference type="SAM" id="MobiDB-lite"/>
    </source>
</evidence>
<gene>
    <name evidence="7" type="ORF">CANINC_000729</name>
</gene>
<comment type="caution">
    <text evidence="7">The sequence shown here is derived from an EMBL/GenBank/DDBJ whole genome shotgun (WGS) entry which is preliminary data.</text>
</comment>
<feature type="compositionally biased region" description="Polar residues" evidence="5">
    <location>
        <begin position="253"/>
        <end position="284"/>
    </location>
</feature>
<dbReference type="SMART" id="SM00213">
    <property type="entry name" value="UBQ"/>
    <property type="match status" value="1"/>
</dbReference>
<dbReference type="OrthoDB" id="6162375at2759"/>
<reference evidence="7 8" key="1">
    <citation type="journal article" date="2019" name="Front. Genet.">
        <title>Whole-Genome Sequencing of the Opportunistic Yeast Pathogen Candida inconspicua Uncovers Its Hybrid Origin.</title>
        <authorList>
            <person name="Mixao V."/>
            <person name="Hansen A.P."/>
            <person name="Saus E."/>
            <person name="Boekhout T."/>
            <person name="Lass-Florl C."/>
            <person name="Gabaldon T."/>
        </authorList>
    </citation>
    <scope>NUCLEOTIDE SEQUENCE [LARGE SCALE GENOMIC DNA]</scope>
    <source>
        <strain evidence="7 8">CBS 180</strain>
    </source>
</reference>
<comment type="subcellular location">
    <subcellularLocation>
        <location evidence="1">Nucleus</location>
    </subcellularLocation>
</comment>
<evidence type="ECO:0000256" key="4">
    <source>
        <dbReference type="SAM" id="Coils"/>
    </source>
</evidence>
<evidence type="ECO:0000256" key="2">
    <source>
        <dbReference type="ARBA" id="ARBA00022448"/>
    </source>
</evidence>
<organism evidence="7 8">
    <name type="scientific">Pichia inconspicua</name>
    <dbReference type="NCBI Taxonomy" id="52247"/>
    <lineage>
        <taxon>Eukaryota</taxon>
        <taxon>Fungi</taxon>
        <taxon>Dikarya</taxon>
        <taxon>Ascomycota</taxon>
        <taxon>Saccharomycotina</taxon>
        <taxon>Pichiomycetes</taxon>
        <taxon>Pichiales</taxon>
        <taxon>Pichiaceae</taxon>
        <taxon>Pichia</taxon>
    </lineage>
</organism>
<accession>A0A4T0X661</accession>
<dbReference type="InterPro" id="IPR025712">
    <property type="entry name" value="Nup54_alpha-helical_dom"/>
</dbReference>
<dbReference type="STRING" id="52247.A0A4T0X661"/>
<dbReference type="AlphaFoldDB" id="A0A4T0X661"/>
<evidence type="ECO:0000259" key="6">
    <source>
        <dbReference type="PROSITE" id="PS50053"/>
    </source>
</evidence>
<feature type="compositionally biased region" description="Low complexity" evidence="5">
    <location>
        <begin position="192"/>
        <end position="252"/>
    </location>
</feature>
<feature type="compositionally biased region" description="Low complexity" evidence="5">
    <location>
        <begin position="99"/>
        <end position="125"/>
    </location>
</feature>
<dbReference type="InterPro" id="IPR000626">
    <property type="entry name" value="Ubiquitin-like_dom"/>
</dbReference>
<dbReference type="GO" id="GO:0036228">
    <property type="term" value="P:protein localization to nuclear inner membrane"/>
    <property type="evidence" value="ECO:0007669"/>
    <property type="project" value="TreeGrafter"/>
</dbReference>
<feature type="domain" description="Ubiquitin-like" evidence="6">
    <location>
        <begin position="2"/>
        <end position="77"/>
    </location>
</feature>